<dbReference type="Proteomes" id="UP000355283">
    <property type="component" value="Unassembled WGS sequence"/>
</dbReference>
<accession>A0A4D9DGL3</accession>
<comment type="caution">
    <text evidence="2">The sequence shown here is derived from an EMBL/GenBank/DDBJ whole genome shotgun (WGS) entry which is preliminary data.</text>
</comment>
<sequence>MGATSKLMLALAIVSCTLFPIGAFCPTVERLPSKRVSASVFMSSSSTYSDIAPSAPARGISSRRDSLFRVATTASALVFLSPFRHPVSAAVKASSTEEAQKAAREIKVALRSMADMQNAASKAEWETVKDLLERPEFKKFESTATTLVRSDLLTAEDKTSLGTIRRFGLTADFIITLGGLESELRAGGVLPPLKGAIVEEDDEGVEKGVNRGEALKFVKLARGALQEIDRITSSVLPEAEQ</sequence>
<reference evidence="2 3" key="1">
    <citation type="submission" date="2019-01" db="EMBL/GenBank/DDBJ databases">
        <title>Nuclear Genome Assembly of the Microalgal Biofuel strain Nannochloropsis salina CCMP1776.</title>
        <authorList>
            <person name="Hovde B."/>
        </authorList>
    </citation>
    <scope>NUCLEOTIDE SEQUENCE [LARGE SCALE GENOMIC DNA]</scope>
    <source>
        <strain evidence="2 3">CCMP1776</strain>
    </source>
</reference>
<keyword evidence="3" id="KW-1185">Reference proteome</keyword>
<protein>
    <submittedName>
        <fullName evidence="2">Uncharacterized protein</fullName>
    </submittedName>
</protein>
<evidence type="ECO:0000313" key="3">
    <source>
        <dbReference type="Proteomes" id="UP000355283"/>
    </source>
</evidence>
<proteinExistence type="predicted"/>
<dbReference type="AlphaFoldDB" id="A0A4D9DGL3"/>
<gene>
    <name evidence="2" type="ORF">NSK_000788</name>
</gene>
<organism evidence="2 3">
    <name type="scientific">Nannochloropsis salina CCMP1776</name>
    <dbReference type="NCBI Taxonomy" id="1027361"/>
    <lineage>
        <taxon>Eukaryota</taxon>
        <taxon>Sar</taxon>
        <taxon>Stramenopiles</taxon>
        <taxon>Ochrophyta</taxon>
        <taxon>Eustigmatophyceae</taxon>
        <taxon>Eustigmatales</taxon>
        <taxon>Monodopsidaceae</taxon>
        <taxon>Microchloropsis</taxon>
        <taxon>Microchloropsis salina</taxon>
    </lineage>
</organism>
<feature type="signal peptide" evidence="1">
    <location>
        <begin position="1"/>
        <end position="23"/>
    </location>
</feature>
<keyword evidence="1" id="KW-0732">Signal</keyword>
<evidence type="ECO:0000256" key="1">
    <source>
        <dbReference type="SAM" id="SignalP"/>
    </source>
</evidence>
<feature type="chain" id="PRO_5020034604" evidence="1">
    <location>
        <begin position="24"/>
        <end position="241"/>
    </location>
</feature>
<dbReference type="EMBL" id="SDOX01000004">
    <property type="protein sequence ID" value="TFJ87968.1"/>
    <property type="molecule type" value="Genomic_DNA"/>
</dbReference>
<name>A0A4D9DGL3_9STRA</name>
<dbReference type="OrthoDB" id="206761at2759"/>
<evidence type="ECO:0000313" key="2">
    <source>
        <dbReference type="EMBL" id="TFJ87968.1"/>
    </source>
</evidence>